<feature type="region of interest" description="Disordered" evidence="1">
    <location>
        <begin position="1"/>
        <end position="104"/>
    </location>
</feature>
<protein>
    <submittedName>
        <fullName evidence="2">Uncharacterized protein</fullName>
    </submittedName>
</protein>
<feature type="compositionally biased region" description="Gly residues" evidence="1">
    <location>
        <begin position="48"/>
        <end position="62"/>
    </location>
</feature>
<keyword evidence="3" id="KW-1185">Reference proteome</keyword>
<dbReference type="EMBL" id="CAUYUJ010009999">
    <property type="protein sequence ID" value="CAK0828229.1"/>
    <property type="molecule type" value="Genomic_DNA"/>
</dbReference>
<reference evidence="2" key="1">
    <citation type="submission" date="2023-10" db="EMBL/GenBank/DDBJ databases">
        <authorList>
            <person name="Chen Y."/>
            <person name="Shah S."/>
            <person name="Dougan E. K."/>
            <person name="Thang M."/>
            <person name="Chan C."/>
        </authorList>
    </citation>
    <scope>NUCLEOTIDE SEQUENCE [LARGE SCALE GENOMIC DNA]</scope>
</reference>
<dbReference type="Proteomes" id="UP001189429">
    <property type="component" value="Unassembled WGS sequence"/>
</dbReference>
<feature type="compositionally biased region" description="Low complexity" evidence="1">
    <location>
        <begin position="63"/>
        <end position="83"/>
    </location>
</feature>
<evidence type="ECO:0000313" key="2">
    <source>
        <dbReference type="EMBL" id="CAK0828229.1"/>
    </source>
</evidence>
<gene>
    <name evidence="2" type="ORF">PCOR1329_LOCUS27510</name>
</gene>
<organism evidence="2 3">
    <name type="scientific">Prorocentrum cordatum</name>
    <dbReference type="NCBI Taxonomy" id="2364126"/>
    <lineage>
        <taxon>Eukaryota</taxon>
        <taxon>Sar</taxon>
        <taxon>Alveolata</taxon>
        <taxon>Dinophyceae</taxon>
        <taxon>Prorocentrales</taxon>
        <taxon>Prorocentraceae</taxon>
        <taxon>Prorocentrum</taxon>
    </lineage>
</organism>
<feature type="non-terminal residue" evidence="2">
    <location>
        <position position="182"/>
    </location>
</feature>
<comment type="caution">
    <text evidence="2">The sequence shown here is derived from an EMBL/GenBank/DDBJ whole genome shotgun (WGS) entry which is preliminary data.</text>
</comment>
<name>A0ABN9S8L5_9DINO</name>
<evidence type="ECO:0000313" key="3">
    <source>
        <dbReference type="Proteomes" id="UP001189429"/>
    </source>
</evidence>
<proteinExistence type="predicted"/>
<evidence type="ECO:0000256" key="1">
    <source>
        <dbReference type="SAM" id="MobiDB-lite"/>
    </source>
</evidence>
<accession>A0ABN9S8L5</accession>
<feature type="compositionally biased region" description="Pro residues" evidence="1">
    <location>
        <begin position="8"/>
        <end position="21"/>
    </location>
</feature>
<feature type="non-terminal residue" evidence="2">
    <location>
        <position position="1"/>
    </location>
</feature>
<feature type="compositionally biased region" description="Low complexity" evidence="1">
    <location>
        <begin position="22"/>
        <end position="47"/>
    </location>
</feature>
<sequence>GGAAPGAWAPPEPEPATPPPLAVGDDASGASAAPGAPRAQARQPLPGEAGGGGTEGEGGPVEGAGAAAAAGEPPGEPGVALAESGSLLESHPLARGPRPAGSQRSLAHVPMSFSSFWTIAVPSPSSLCFPAEASRRRKPIRFDAAEPMKNKRSQSLRLLSYFLSLACPSSRCTVNSFLLRLG</sequence>